<keyword evidence="3" id="KW-1133">Transmembrane helix</keyword>
<keyword evidence="2" id="KW-0378">Hydrolase</keyword>
<keyword evidence="3" id="KW-0812">Transmembrane</keyword>
<reference evidence="4 5" key="1">
    <citation type="submission" date="2017-08" db="EMBL/GenBank/DDBJ databases">
        <title>Harnessing the power of phylogenomics to disentangle the directionality and signatures of interkingdom host jumping in the parasitic fungal genus Tolypocladium.</title>
        <authorList>
            <person name="Quandt C.A."/>
            <person name="Patterson W."/>
            <person name="Spatafora J.W."/>
        </authorList>
    </citation>
    <scope>NUCLEOTIDE SEQUENCE [LARGE SCALE GENOMIC DNA]</scope>
    <source>
        <strain evidence="4 5">CBS 113982</strain>
    </source>
</reference>
<dbReference type="SUPFAM" id="SSF49899">
    <property type="entry name" value="Concanavalin A-like lectins/glucanases"/>
    <property type="match status" value="1"/>
</dbReference>
<evidence type="ECO:0000313" key="5">
    <source>
        <dbReference type="Proteomes" id="UP000236621"/>
    </source>
</evidence>
<dbReference type="AlphaFoldDB" id="A0A2K3Q873"/>
<keyword evidence="2" id="KW-0624">Polysaccharide degradation</keyword>
<dbReference type="OrthoDB" id="89349at2759"/>
<dbReference type="Pfam" id="PF01670">
    <property type="entry name" value="Glyco_hydro_12"/>
    <property type="match status" value="1"/>
</dbReference>
<keyword evidence="2" id="KW-0326">Glycosidase</keyword>
<organism evidence="4 5">
    <name type="scientific">Tolypocladium capitatum</name>
    <dbReference type="NCBI Taxonomy" id="45235"/>
    <lineage>
        <taxon>Eukaryota</taxon>
        <taxon>Fungi</taxon>
        <taxon>Dikarya</taxon>
        <taxon>Ascomycota</taxon>
        <taxon>Pezizomycotina</taxon>
        <taxon>Sordariomycetes</taxon>
        <taxon>Hypocreomycetidae</taxon>
        <taxon>Hypocreales</taxon>
        <taxon>Ophiocordycipitaceae</taxon>
        <taxon>Tolypocladium</taxon>
    </lineage>
</organism>
<sequence>MFRWLVNFGFLALPIAATIGILLGIQSQREASGQPPLFVPKLDNKVVETTYCQKSFGVHPETKGQEYTLNPNQWGWTQGDAGFLCMNVTTFNNQTYATNTTAPEWKIFWQYPQATGDGNNVHAFSNIMVDGGVFPAGLKSVSKIGIDVTWTMRTDNDTGPADAVALAAANVNANVAIDMFMDSDKSKAGDSAKATYEVMVWFAAYGGSTHTVGQDVGVVATLNLNGTTFDLYYGVNLNKQNVLTWKATAPAQDFHGDLRPLIDEIFKLGRTGYPTEADYLGYFSFGSETYFSDKPVTFSVPSLSVDVRTN</sequence>
<gene>
    <name evidence="4" type="ORF">TCAP_06301</name>
</gene>
<dbReference type="GO" id="GO:0008810">
    <property type="term" value="F:cellulase activity"/>
    <property type="evidence" value="ECO:0007669"/>
    <property type="project" value="InterPro"/>
</dbReference>
<dbReference type="PANTHER" id="PTHR34002:SF9">
    <property type="entry name" value="XYLOGLUCAN-SPECIFIC ENDO-BETA-1,4-GLUCANASE A"/>
    <property type="match status" value="1"/>
</dbReference>
<dbReference type="Gene3D" id="2.60.120.180">
    <property type="match status" value="1"/>
</dbReference>
<keyword evidence="2" id="KW-0119">Carbohydrate metabolism</keyword>
<evidence type="ECO:0000313" key="4">
    <source>
        <dbReference type="EMBL" id="PNY23766.1"/>
    </source>
</evidence>
<feature type="transmembrane region" description="Helical" evidence="3">
    <location>
        <begin position="6"/>
        <end position="25"/>
    </location>
</feature>
<comment type="caution">
    <text evidence="4">The sequence shown here is derived from an EMBL/GenBank/DDBJ whole genome shotgun (WGS) entry which is preliminary data.</text>
</comment>
<keyword evidence="3" id="KW-0472">Membrane</keyword>
<dbReference type="EMBL" id="NRSZ01001052">
    <property type="protein sequence ID" value="PNY23766.1"/>
    <property type="molecule type" value="Genomic_DNA"/>
</dbReference>
<dbReference type="GO" id="GO:0000272">
    <property type="term" value="P:polysaccharide catabolic process"/>
    <property type="evidence" value="ECO:0007669"/>
    <property type="project" value="UniProtKB-KW"/>
</dbReference>
<evidence type="ECO:0000256" key="2">
    <source>
        <dbReference type="RuleBase" id="RU361163"/>
    </source>
</evidence>
<dbReference type="PANTHER" id="PTHR34002">
    <property type="entry name" value="BLR1656 PROTEIN"/>
    <property type="match status" value="1"/>
</dbReference>
<evidence type="ECO:0000256" key="3">
    <source>
        <dbReference type="SAM" id="Phobius"/>
    </source>
</evidence>
<keyword evidence="5" id="KW-1185">Reference proteome</keyword>
<dbReference type="InterPro" id="IPR002594">
    <property type="entry name" value="GH12"/>
</dbReference>
<evidence type="ECO:0000256" key="1">
    <source>
        <dbReference type="ARBA" id="ARBA00005519"/>
    </source>
</evidence>
<name>A0A2K3Q873_9HYPO</name>
<comment type="similarity">
    <text evidence="1 2">Belongs to the glycosyl hydrolase 12 (cellulase H) family.</text>
</comment>
<dbReference type="STRING" id="45235.A0A2K3Q873"/>
<proteinExistence type="inferred from homology"/>
<dbReference type="InterPro" id="IPR013320">
    <property type="entry name" value="ConA-like_dom_sf"/>
</dbReference>
<dbReference type="Proteomes" id="UP000236621">
    <property type="component" value="Unassembled WGS sequence"/>
</dbReference>
<accession>A0A2K3Q873</accession>
<dbReference type="InterPro" id="IPR013319">
    <property type="entry name" value="GH11/12"/>
</dbReference>
<protein>
    <submittedName>
        <fullName evidence="4">Endoglucanase-1</fullName>
    </submittedName>
</protein>